<gene>
    <name evidence="7" type="ORF">AB406_1684</name>
</gene>
<dbReference type="InterPro" id="IPR029063">
    <property type="entry name" value="SAM-dependent_MTases_sf"/>
</dbReference>
<dbReference type="AlphaFoldDB" id="A0A1S7DU91"/>
<dbReference type="InterPro" id="IPR050953">
    <property type="entry name" value="N4_N6_ade-DNA_methylase"/>
</dbReference>
<organism evidence="7 8">
    <name type="scientific">Riemerella anatipestifer</name>
    <name type="common">Moraxella anatipestifer</name>
    <dbReference type="NCBI Taxonomy" id="34085"/>
    <lineage>
        <taxon>Bacteria</taxon>
        <taxon>Pseudomonadati</taxon>
        <taxon>Bacteroidota</taxon>
        <taxon>Flavobacteriia</taxon>
        <taxon>Flavobacteriales</taxon>
        <taxon>Weeksellaceae</taxon>
        <taxon>Riemerella</taxon>
    </lineage>
</organism>
<dbReference type="REBASE" id="192759">
    <property type="entry name" value="M.RanHXbORF1684P"/>
</dbReference>
<evidence type="ECO:0000313" key="7">
    <source>
        <dbReference type="EMBL" id="AQY22628.1"/>
    </source>
</evidence>
<evidence type="ECO:0000259" key="6">
    <source>
        <dbReference type="Pfam" id="PF07669"/>
    </source>
</evidence>
<proteinExistence type="predicted"/>
<dbReference type="SUPFAM" id="SSF53335">
    <property type="entry name" value="S-adenosyl-L-methionine-dependent methyltransferases"/>
    <property type="match status" value="1"/>
</dbReference>
<dbReference type="EMBL" id="CP011859">
    <property type="protein sequence ID" value="AQY22628.1"/>
    <property type="molecule type" value="Genomic_DNA"/>
</dbReference>
<dbReference type="PANTHER" id="PTHR33841:SF1">
    <property type="entry name" value="DNA METHYLTRANSFERASE A"/>
    <property type="match status" value="1"/>
</dbReference>
<name>A0A1S7DU91_RIEAN</name>
<evidence type="ECO:0000256" key="5">
    <source>
        <dbReference type="ARBA" id="ARBA00047942"/>
    </source>
</evidence>
<dbReference type="PANTHER" id="PTHR33841">
    <property type="entry name" value="DNA METHYLTRANSFERASE YEEA-RELATED"/>
    <property type="match status" value="1"/>
</dbReference>
<dbReference type="RefSeq" id="WP_079207776.1">
    <property type="nucleotide sequence ID" value="NZ_CP011859.1"/>
</dbReference>
<evidence type="ECO:0000256" key="3">
    <source>
        <dbReference type="ARBA" id="ARBA00022679"/>
    </source>
</evidence>
<dbReference type="InterPro" id="IPR011639">
    <property type="entry name" value="MethylTrfase_TaqI-like_dom"/>
</dbReference>
<dbReference type="PRINTS" id="PR00507">
    <property type="entry name" value="N12N6MTFRASE"/>
</dbReference>
<evidence type="ECO:0000256" key="2">
    <source>
        <dbReference type="ARBA" id="ARBA00022603"/>
    </source>
</evidence>
<feature type="domain" description="Type II methyltransferase M.TaqI-like" evidence="6">
    <location>
        <begin position="155"/>
        <end position="306"/>
    </location>
</feature>
<keyword evidence="3" id="KW-0808">Transferase</keyword>
<evidence type="ECO:0000313" key="8">
    <source>
        <dbReference type="Proteomes" id="UP000189883"/>
    </source>
</evidence>
<dbReference type="GO" id="GO:0006304">
    <property type="term" value="P:DNA modification"/>
    <property type="evidence" value="ECO:0007669"/>
    <property type="project" value="InterPro"/>
</dbReference>
<dbReference type="Proteomes" id="UP000189883">
    <property type="component" value="Chromosome"/>
</dbReference>
<keyword evidence="2" id="KW-0489">Methyltransferase</keyword>
<dbReference type="Pfam" id="PF07669">
    <property type="entry name" value="Eco57I"/>
    <property type="match status" value="1"/>
</dbReference>
<evidence type="ECO:0000256" key="1">
    <source>
        <dbReference type="ARBA" id="ARBA00011900"/>
    </source>
</evidence>
<accession>A0A1S7DU91</accession>
<dbReference type="GO" id="GO:0032259">
    <property type="term" value="P:methylation"/>
    <property type="evidence" value="ECO:0007669"/>
    <property type="project" value="UniProtKB-KW"/>
</dbReference>
<sequence>MNPNILKYLRKYSYKEKDINRLLVSSFVYLNNIDKIQNEFINSFLIKDQDKEEKKQLDKFIAFFDSKFDIELLLELFEFVISPKDKEINGAVFTPKYIREYIVKQILKDFRNKGKDINLLRLGDIACGCGGFFKTIAEEYRINTEKSYFDIYKDNIFGLDIQNYSITRTKILLILHALVNGEDRRSFNFNLFKGDALEFNWEQVPLILANNGFDAIVGNPPYVGSSSLDEKTKVLMKKWSVSSTGKLDLYIPFFQIGLNWLNENGILGYITVNNFYRSLNGRALRSFFADKNYKFKLIDFGSEQVFKSRLTYTCICLIEKSVGTLIYTNTTPRKINDLRDNDFIEFSYNNLDDFNGWQLEDAKNRLNLNKLENAGKKLGDLFSIRNGFATLRNNIYLFTPSREDTKFFYFEKKGRKFKVEKNICRDAIKPNILKKESDLERLMEKIIFPYTTVVNNESDLFKNQPSVSSVKIIEENVFRNKYPKAYDYLSSHKNELSKRDKGQREYEKWYSYGRSQALNIYGLKLLFPYISDTPYFVYTDDKELLFYNGYAIVSNSENDLKFIQKILKTKVFWYYIQKTSKPYANNYFALAKNYIKNFTIPIFTQKEKQKFMKLKNEKSITNFLLDKYNITDIEF</sequence>
<dbReference type="CDD" id="cd02440">
    <property type="entry name" value="AdoMet_MTases"/>
    <property type="match status" value="1"/>
</dbReference>
<evidence type="ECO:0000256" key="4">
    <source>
        <dbReference type="ARBA" id="ARBA00022691"/>
    </source>
</evidence>
<dbReference type="GO" id="GO:0009007">
    <property type="term" value="F:site-specific DNA-methyltransferase (adenine-specific) activity"/>
    <property type="evidence" value="ECO:0007669"/>
    <property type="project" value="UniProtKB-EC"/>
</dbReference>
<dbReference type="PROSITE" id="PS00092">
    <property type="entry name" value="N6_MTASE"/>
    <property type="match status" value="1"/>
</dbReference>
<comment type="catalytic activity">
    <reaction evidence="5">
        <text>a 2'-deoxyadenosine in DNA + S-adenosyl-L-methionine = an N(6)-methyl-2'-deoxyadenosine in DNA + S-adenosyl-L-homocysteine + H(+)</text>
        <dbReference type="Rhea" id="RHEA:15197"/>
        <dbReference type="Rhea" id="RHEA-COMP:12418"/>
        <dbReference type="Rhea" id="RHEA-COMP:12419"/>
        <dbReference type="ChEBI" id="CHEBI:15378"/>
        <dbReference type="ChEBI" id="CHEBI:57856"/>
        <dbReference type="ChEBI" id="CHEBI:59789"/>
        <dbReference type="ChEBI" id="CHEBI:90615"/>
        <dbReference type="ChEBI" id="CHEBI:90616"/>
        <dbReference type="EC" id="2.1.1.72"/>
    </reaction>
</comment>
<dbReference type="Gene3D" id="3.40.50.150">
    <property type="entry name" value="Vaccinia Virus protein VP39"/>
    <property type="match status" value="1"/>
</dbReference>
<dbReference type="InterPro" id="IPR002052">
    <property type="entry name" value="DNA_methylase_N6_adenine_CS"/>
</dbReference>
<dbReference type="GO" id="GO:0003676">
    <property type="term" value="F:nucleic acid binding"/>
    <property type="evidence" value="ECO:0007669"/>
    <property type="project" value="InterPro"/>
</dbReference>
<dbReference type="EC" id="2.1.1.72" evidence="1"/>
<keyword evidence="4" id="KW-0949">S-adenosyl-L-methionine</keyword>
<protein>
    <recommendedName>
        <fullName evidence="1">site-specific DNA-methyltransferase (adenine-specific)</fullName>
        <ecNumber evidence="1">2.1.1.72</ecNumber>
    </recommendedName>
</protein>
<reference evidence="7 8" key="1">
    <citation type="submission" date="2015-06" db="EMBL/GenBank/DDBJ databases">
        <title>R. anatipestifer strain HXb2 is the most virulent strain so far, and the genome sequence would help us uncover the pathogenesis.</title>
        <authorList>
            <person name="Hu Q."/>
            <person name="Qi J."/>
            <person name="Bo H."/>
            <person name="Liu G."/>
            <person name="Tao M."/>
            <person name="Ding Y."/>
            <person name="Xue Y."/>
        </authorList>
    </citation>
    <scope>NUCLEOTIDE SEQUENCE [LARGE SCALE GENOMIC DNA]</scope>
    <source>
        <strain evidence="7 8">HXb2</strain>
    </source>
</reference>